<dbReference type="GO" id="GO:0006012">
    <property type="term" value="P:galactose metabolic process"/>
    <property type="evidence" value="ECO:0007669"/>
    <property type="project" value="TreeGrafter"/>
</dbReference>
<name>A0A381QHU1_9ZZZZ</name>
<evidence type="ECO:0008006" key="12">
    <source>
        <dbReference type="Google" id="ProtNLM"/>
    </source>
</evidence>
<evidence type="ECO:0000256" key="7">
    <source>
        <dbReference type="ARBA" id="ARBA00023277"/>
    </source>
</evidence>
<dbReference type="EMBL" id="UINC01001308">
    <property type="protein sequence ID" value="SUZ77223.1"/>
    <property type="molecule type" value="Genomic_DNA"/>
</dbReference>
<evidence type="ECO:0000259" key="8">
    <source>
        <dbReference type="Pfam" id="PF00288"/>
    </source>
</evidence>
<keyword evidence="2" id="KW-0479">Metal-binding</keyword>
<dbReference type="Gene3D" id="3.30.230.10">
    <property type="match status" value="1"/>
</dbReference>
<dbReference type="InterPro" id="IPR006203">
    <property type="entry name" value="GHMP_knse_ATP-bd_CS"/>
</dbReference>
<dbReference type="AlphaFoldDB" id="A0A381QHU1"/>
<accession>A0A381QHU1</accession>
<gene>
    <name evidence="11" type="ORF">METZ01_LOCUS30077</name>
</gene>
<evidence type="ECO:0000256" key="2">
    <source>
        <dbReference type="ARBA" id="ARBA00022723"/>
    </source>
</evidence>
<evidence type="ECO:0000256" key="1">
    <source>
        <dbReference type="ARBA" id="ARBA00022679"/>
    </source>
</evidence>
<keyword evidence="5" id="KW-0067">ATP-binding</keyword>
<dbReference type="PANTHER" id="PTHR10457:SF6">
    <property type="entry name" value="GALACTURONOKINASE"/>
    <property type="match status" value="1"/>
</dbReference>
<feature type="domain" description="Galactokinase N-terminal" evidence="10">
    <location>
        <begin position="14"/>
        <end position="65"/>
    </location>
</feature>
<evidence type="ECO:0000256" key="3">
    <source>
        <dbReference type="ARBA" id="ARBA00022741"/>
    </source>
</evidence>
<dbReference type="PROSITE" id="PS00627">
    <property type="entry name" value="GHMP_KINASES_ATP"/>
    <property type="match status" value="1"/>
</dbReference>
<organism evidence="11">
    <name type="scientific">marine metagenome</name>
    <dbReference type="NCBI Taxonomy" id="408172"/>
    <lineage>
        <taxon>unclassified sequences</taxon>
        <taxon>metagenomes</taxon>
        <taxon>ecological metagenomes</taxon>
    </lineage>
</organism>
<proteinExistence type="predicted"/>
<dbReference type="PIRSF" id="PIRSF000530">
    <property type="entry name" value="Galactokinase"/>
    <property type="match status" value="1"/>
</dbReference>
<dbReference type="GO" id="GO:0004335">
    <property type="term" value="F:galactokinase activity"/>
    <property type="evidence" value="ECO:0007669"/>
    <property type="project" value="TreeGrafter"/>
</dbReference>
<keyword evidence="6" id="KW-0460">Magnesium</keyword>
<dbReference type="InterPro" id="IPR006206">
    <property type="entry name" value="Mevalonate/galactokinase"/>
</dbReference>
<dbReference type="InterPro" id="IPR020568">
    <property type="entry name" value="Ribosomal_Su5_D2-typ_SF"/>
</dbReference>
<dbReference type="GO" id="GO:0005829">
    <property type="term" value="C:cytosol"/>
    <property type="evidence" value="ECO:0007669"/>
    <property type="project" value="TreeGrafter"/>
</dbReference>
<dbReference type="GO" id="GO:0046872">
    <property type="term" value="F:metal ion binding"/>
    <property type="evidence" value="ECO:0007669"/>
    <property type="project" value="UniProtKB-KW"/>
</dbReference>
<dbReference type="Pfam" id="PF08544">
    <property type="entry name" value="GHMP_kinases_C"/>
    <property type="match status" value="1"/>
</dbReference>
<evidence type="ECO:0000259" key="9">
    <source>
        <dbReference type="Pfam" id="PF08544"/>
    </source>
</evidence>
<dbReference type="InterPro" id="IPR013750">
    <property type="entry name" value="GHMP_kinase_C_dom"/>
</dbReference>
<dbReference type="SUPFAM" id="SSF55060">
    <property type="entry name" value="GHMP Kinase, C-terminal domain"/>
    <property type="match status" value="1"/>
</dbReference>
<dbReference type="PRINTS" id="PR00959">
    <property type="entry name" value="MEVGALKINASE"/>
</dbReference>
<dbReference type="InterPro" id="IPR019539">
    <property type="entry name" value="GalKase_N"/>
</dbReference>
<evidence type="ECO:0000256" key="4">
    <source>
        <dbReference type="ARBA" id="ARBA00022777"/>
    </source>
</evidence>
<dbReference type="InterPro" id="IPR006204">
    <property type="entry name" value="GHMP_kinase_N_dom"/>
</dbReference>
<dbReference type="InterPro" id="IPR014721">
    <property type="entry name" value="Ribsml_uS5_D2-typ_fold_subgr"/>
</dbReference>
<dbReference type="GO" id="GO:0005524">
    <property type="term" value="F:ATP binding"/>
    <property type="evidence" value="ECO:0007669"/>
    <property type="project" value="UniProtKB-KW"/>
</dbReference>
<feature type="domain" description="GHMP kinase N-terminal" evidence="8">
    <location>
        <begin position="100"/>
        <end position="184"/>
    </location>
</feature>
<keyword evidence="4" id="KW-0418">Kinase</keyword>
<protein>
    <recommendedName>
        <fullName evidence="12">Galactokinase</fullName>
    </recommendedName>
</protein>
<dbReference type="Pfam" id="PF00288">
    <property type="entry name" value="GHMP_kinases_N"/>
    <property type="match status" value="1"/>
</dbReference>
<feature type="domain" description="GHMP kinase C-terminal" evidence="9">
    <location>
        <begin position="299"/>
        <end position="374"/>
    </location>
</feature>
<dbReference type="FunFam" id="3.30.70.890:FF:000001">
    <property type="entry name" value="Galactokinase"/>
    <property type="match status" value="1"/>
</dbReference>
<evidence type="ECO:0000259" key="10">
    <source>
        <dbReference type="Pfam" id="PF10509"/>
    </source>
</evidence>
<dbReference type="InterPro" id="IPR036554">
    <property type="entry name" value="GHMP_kinase_C_sf"/>
</dbReference>
<evidence type="ECO:0000313" key="11">
    <source>
        <dbReference type="EMBL" id="SUZ77223.1"/>
    </source>
</evidence>
<keyword evidence="3" id="KW-0547">Nucleotide-binding</keyword>
<reference evidence="11" key="1">
    <citation type="submission" date="2018-05" db="EMBL/GenBank/DDBJ databases">
        <authorList>
            <person name="Lanie J.A."/>
            <person name="Ng W.-L."/>
            <person name="Kazmierczak K.M."/>
            <person name="Andrzejewski T.M."/>
            <person name="Davidsen T.M."/>
            <person name="Wayne K.J."/>
            <person name="Tettelin H."/>
            <person name="Glass J.I."/>
            <person name="Rusch D."/>
            <person name="Podicherti R."/>
            <person name="Tsui H.-C.T."/>
            <person name="Winkler M.E."/>
        </authorList>
    </citation>
    <scope>NUCLEOTIDE SEQUENCE</scope>
</reference>
<evidence type="ECO:0000256" key="5">
    <source>
        <dbReference type="ARBA" id="ARBA00022840"/>
    </source>
</evidence>
<dbReference type="SUPFAM" id="SSF54211">
    <property type="entry name" value="Ribosomal protein S5 domain 2-like"/>
    <property type="match status" value="1"/>
</dbReference>
<keyword evidence="7" id="KW-0119">Carbohydrate metabolism</keyword>
<dbReference type="PANTHER" id="PTHR10457">
    <property type="entry name" value="MEVALONATE KINASE/GALACTOKINASE"/>
    <property type="match status" value="1"/>
</dbReference>
<keyword evidence="1" id="KW-0808">Transferase</keyword>
<dbReference type="Gene3D" id="3.30.70.890">
    <property type="entry name" value="GHMP kinase, C-terminal domain"/>
    <property type="match status" value="1"/>
</dbReference>
<evidence type="ECO:0000256" key="6">
    <source>
        <dbReference type="ARBA" id="ARBA00022842"/>
    </source>
</evidence>
<dbReference type="Pfam" id="PF10509">
    <property type="entry name" value="GalKase_gal_bdg"/>
    <property type="match status" value="1"/>
</dbReference>
<sequence>MLKNLEQEIIKIAQRFAEQTGVPADVIRVVVSPYRICPIGAHSDHQGGPVLGMAISAYTLLAFAPAPNMDLTLTSANYPGEVRMNLKESSTIAAMGWSRYAHSAAQAFAEEIGETPRALIGHVTGSLPDGGLSSSASVILAYLAALAEVNAVEFEPRRLVQLALHAEKDFVGVRVGILDPATIIAARRDHLVAIDTRKTQWELLPCGASQKSYRFLIVFSGITRNLIATNFNSRIEECASAARQLATLSSLSNVIGLHDLPETVFETYGDQLSPAEARRARHFFGERVRVTRGRSLWTQGDLETFGRLMHESCESSIHNWEAGAPELIAIQTVLSQTPGVFGSRFSGAGWGGCCLALVDGDQAASIQRVVEKQLARLPGLDAARVFLVSSEDGLRVVSAS</sequence>